<dbReference type="Pfam" id="PF03692">
    <property type="entry name" value="CxxCxxCC"/>
    <property type="match status" value="1"/>
</dbReference>
<evidence type="ECO:0000313" key="2">
    <source>
        <dbReference type="Proteomes" id="UP000008206"/>
    </source>
</evidence>
<evidence type="ECO:0008006" key="3">
    <source>
        <dbReference type="Google" id="ProtNLM"/>
    </source>
</evidence>
<dbReference type="OrthoDB" id="486823at2"/>
<organism evidence="1 2">
    <name type="scientific">Gloeothece verrucosa (strain PCC 7822)</name>
    <name type="common">Cyanothece sp. (strain PCC 7822)</name>
    <dbReference type="NCBI Taxonomy" id="497965"/>
    <lineage>
        <taxon>Bacteria</taxon>
        <taxon>Bacillati</taxon>
        <taxon>Cyanobacteriota</taxon>
        <taxon>Cyanophyceae</taxon>
        <taxon>Oscillatoriophycideae</taxon>
        <taxon>Chroococcales</taxon>
        <taxon>Aphanothecaceae</taxon>
        <taxon>Gloeothece</taxon>
        <taxon>Gloeothece verrucosa</taxon>
    </lineage>
</organism>
<dbReference type="AlphaFoldDB" id="E0U9X9"/>
<name>E0U9X9_GLOV7</name>
<protein>
    <recommendedName>
        <fullName evidence="3">YkgJ family cysteine cluster protein</fullName>
    </recommendedName>
</protein>
<accession>E0U9X9</accession>
<dbReference type="InterPro" id="IPR005358">
    <property type="entry name" value="Puta_zinc/iron-chelating_dom"/>
</dbReference>
<dbReference type="STRING" id="497965.Cyan7822_3094"/>
<dbReference type="eggNOG" id="COG0727">
    <property type="taxonomic scope" value="Bacteria"/>
</dbReference>
<dbReference type="PANTHER" id="PTHR36791:SF2">
    <property type="entry name" value="OS03G0363400 PROTEIN"/>
    <property type="match status" value="1"/>
</dbReference>
<proteinExistence type="predicted"/>
<dbReference type="HOGENOM" id="CLU_112741_1_0_3"/>
<dbReference type="EMBL" id="CP002198">
    <property type="protein sequence ID" value="ADN15049.1"/>
    <property type="molecule type" value="Genomic_DNA"/>
</dbReference>
<gene>
    <name evidence="1" type="ordered locus">Cyan7822_3094</name>
</gene>
<dbReference type="PANTHER" id="PTHR36791">
    <property type="entry name" value="OS03G0363400 PROTEIN"/>
    <property type="match status" value="1"/>
</dbReference>
<sequence>MATWRCVKQCGACCHLAPEERPELDEYLSPEELNHYLSLVGEGGWCIHFDHETRECKIYEQRPIFCRVTPDNFERMYGVCGEEFNEFAIECCQEQIEAVYGADSAEMDRYNQSLA</sequence>
<keyword evidence="2" id="KW-1185">Reference proteome</keyword>
<dbReference type="Proteomes" id="UP000008206">
    <property type="component" value="Chromosome"/>
</dbReference>
<evidence type="ECO:0000313" key="1">
    <source>
        <dbReference type="EMBL" id="ADN15049.1"/>
    </source>
</evidence>
<reference evidence="2" key="1">
    <citation type="journal article" date="2011" name="MBio">
        <title>Novel metabolic attributes of the genus Cyanothece, comprising a group of unicellular nitrogen-fixing Cyanobacteria.</title>
        <authorList>
            <person name="Bandyopadhyay A."/>
            <person name="Elvitigala T."/>
            <person name="Welsh E."/>
            <person name="Stockel J."/>
            <person name="Liberton M."/>
            <person name="Min H."/>
            <person name="Sherman L.A."/>
            <person name="Pakrasi H.B."/>
        </authorList>
    </citation>
    <scope>NUCLEOTIDE SEQUENCE [LARGE SCALE GENOMIC DNA]</scope>
    <source>
        <strain evidence="2">PCC 7822</strain>
    </source>
</reference>
<dbReference type="RefSeq" id="WP_013323142.1">
    <property type="nucleotide sequence ID" value="NC_014501.1"/>
</dbReference>
<dbReference type="KEGG" id="cyj:Cyan7822_3094"/>